<keyword evidence="3" id="KW-1185">Reference proteome</keyword>
<evidence type="ECO:0000313" key="3">
    <source>
        <dbReference type="Proteomes" id="UP000728185"/>
    </source>
</evidence>
<reference evidence="2" key="1">
    <citation type="submission" date="2019-05" db="EMBL/GenBank/DDBJ databases">
        <title>Annotation for the trematode Fasciolopsis buski.</title>
        <authorList>
            <person name="Choi Y.-J."/>
        </authorList>
    </citation>
    <scope>NUCLEOTIDE SEQUENCE</scope>
    <source>
        <strain evidence="2">HT</strain>
        <tissue evidence="2">Whole worm</tissue>
    </source>
</reference>
<evidence type="ECO:0000256" key="1">
    <source>
        <dbReference type="SAM" id="Phobius"/>
    </source>
</evidence>
<proteinExistence type="predicted"/>
<feature type="transmembrane region" description="Helical" evidence="1">
    <location>
        <begin position="42"/>
        <end position="66"/>
    </location>
</feature>
<feature type="transmembrane region" description="Helical" evidence="1">
    <location>
        <begin position="112"/>
        <end position="133"/>
    </location>
</feature>
<comment type="caution">
    <text evidence="2">The sequence shown here is derived from an EMBL/GenBank/DDBJ whole genome shotgun (WGS) entry which is preliminary data.</text>
</comment>
<dbReference type="Proteomes" id="UP000728185">
    <property type="component" value="Unassembled WGS sequence"/>
</dbReference>
<evidence type="ECO:0000313" key="2">
    <source>
        <dbReference type="EMBL" id="KAA0188294.1"/>
    </source>
</evidence>
<dbReference type="EMBL" id="LUCM01008502">
    <property type="protein sequence ID" value="KAA0188294.1"/>
    <property type="molecule type" value="Genomic_DNA"/>
</dbReference>
<sequence length="135" mass="14380">MPSKCTRIVICITSVLSIAFGCVALGSTNKVTDANDDLEKTYVAFNFIGMFLMVPVFILALTSYVYCRGKVTCPGVMIACATLSTISYIIALAVFSSITPAVSSRTKLAVEAWLFAALMGSFSSLLSSTELLVSH</sequence>
<organism evidence="2 3">
    <name type="scientific">Fasciolopsis buskii</name>
    <dbReference type="NCBI Taxonomy" id="27845"/>
    <lineage>
        <taxon>Eukaryota</taxon>
        <taxon>Metazoa</taxon>
        <taxon>Spiralia</taxon>
        <taxon>Lophotrochozoa</taxon>
        <taxon>Platyhelminthes</taxon>
        <taxon>Trematoda</taxon>
        <taxon>Digenea</taxon>
        <taxon>Plagiorchiida</taxon>
        <taxon>Echinostomata</taxon>
        <taxon>Echinostomatoidea</taxon>
        <taxon>Fasciolidae</taxon>
        <taxon>Fasciolopsis</taxon>
    </lineage>
</organism>
<protein>
    <submittedName>
        <fullName evidence="2">Uncharacterized protein</fullName>
    </submittedName>
</protein>
<keyword evidence="1" id="KW-0472">Membrane</keyword>
<dbReference type="PROSITE" id="PS51257">
    <property type="entry name" value="PROKAR_LIPOPROTEIN"/>
    <property type="match status" value="1"/>
</dbReference>
<keyword evidence="1" id="KW-0812">Transmembrane</keyword>
<dbReference type="OrthoDB" id="10373681at2759"/>
<accession>A0A8E0VE99</accession>
<dbReference type="AlphaFoldDB" id="A0A8E0VE99"/>
<feature type="transmembrane region" description="Helical" evidence="1">
    <location>
        <begin position="78"/>
        <end position="100"/>
    </location>
</feature>
<keyword evidence="1" id="KW-1133">Transmembrane helix</keyword>
<name>A0A8E0VE99_9TREM</name>
<gene>
    <name evidence="2" type="ORF">FBUS_00182</name>
</gene>